<accession>A0AAV3NUZ7</accession>
<feature type="domain" description="Cation/H(+) antiporter central" evidence="5">
    <location>
        <begin position="27"/>
        <end position="107"/>
    </location>
</feature>
<dbReference type="InterPro" id="IPR050794">
    <property type="entry name" value="CPA2_transporter"/>
</dbReference>
<evidence type="ECO:0000256" key="3">
    <source>
        <dbReference type="ARBA" id="ARBA00022958"/>
    </source>
</evidence>
<dbReference type="PANTHER" id="PTHR32468">
    <property type="entry name" value="CATION/H + ANTIPORTER"/>
    <property type="match status" value="1"/>
</dbReference>
<feature type="domain" description="Cation/H(+) antiporter C-terminal" evidence="6">
    <location>
        <begin position="108"/>
        <end position="269"/>
    </location>
</feature>
<dbReference type="GO" id="GO:0006885">
    <property type="term" value="P:regulation of pH"/>
    <property type="evidence" value="ECO:0007669"/>
    <property type="project" value="TreeGrafter"/>
</dbReference>
<dbReference type="AlphaFoldDB" id="A0AAV3NUZ7"/>
<sequence length="299" mass="32809">MILTSGAADLGRVVTGRPALNRKQPQSDHIINAFENFEQHTGCVSVQPLTAISPYSTMHEDICSVALDKRVAFVIIPFHKQQTVDAGMEGTSPAYRTINQNVLANAPLLFFRGPDDHEALAYAFRTSEHPGINLTVVRFIPGQDAAKLPGRGSISDENTDTLTVITDIEREKKLDQEYLNEFKSRTGNDESIVFTETVVDNGEDTVAAIREIDNIHDLFIVGSGQGMVSPLTSGLIDWSECPELGTIGDLLTSSDFTVTFSVLVVQQYISLGVYDNTHDTPNQHNPFLSGKMNHRPPPI</sequence>
<protein>
    <submittedName>
        <fullName evidence="7">Transporter</fullName>
    </submittedName>
</protein>
<proteinExistence type="predicted"/>
<keyword evidence="1" id="KW-0813">Transport</keyword>
<dbReference type="EMBL" id="BAABME010000443">
    <property type="protein sequence ID" value="GAA0142808.1"/>
    <property type="molecule type" value="Genomic_DNA"/>
</dbReference>
<evidence type="ECO:0000259" key="6">
    <source>
        <dbReference type="Pfam" id="PF23259"/>
    </source>
</evidence>
<organism evidence="7 8">
    <name type="scientific">Lithospermum erythrorhizon</name>
    <name type="common">Purple gromwell</name>
    <name type="synonym">Lithospermum officinale var. erythrorhizon</name>
    <dbReference type="NCBI Taxonomy" id="34254"/>
    <lineage>
        <taxon>Eukaryota</taxon>
        <taxon>Viridiplantae</taxon>
        <taxon>Streptophyta</taxon>
        <taxon>Embryophyta</taxon>
        <taxon>Tracheophyta</taxon>
        <taxon>Spermatophyta</taxon>
        <taxon>Magnoliopsida</taxon>
        <taxon>eudicotyledons</taxon>
        <taxon>Gunneridae</taxon>
        <taxon>Pentapetalae</taxon>
        <taxon>asterids</taxon>
        <taxon>lamiids</taxon>
        <taxon>Boraginales</taxon>
        <taxon>Boraginaceae</taxon>
        <taxon>Boraginoideae</taxon>
        <taxon>Lithospermeae</taxon>
        <taxon>Lithospermum</taxon>
    </lineage>
</organism>
<dbReference type="Proteomes" id="UP001454036">
    <property type="component" value="Unassembled WGS sequence"/>
</dbReference>
<dbReference type="GO" id="GO:0012505">
    <property type="term" value="C:endomembrane system"/>
    <property type="evidence" value="ECO:0007669"/>
    <property type="project" value="TreeGrafter"/>
</dbReference>
<gene>
    <name evidence="7" type="ORF">LIER_03626</name>
</gene>
<evidence type="ECO:0000256" key="1">
    <source>
        <dbReference type="ARBA" id="ARBA00022448"/>
    </source>
</evidence>
<dbReference type="GO" id="GO:0006813">
    <property type="term" value="P:potassium ion transport"/>
    <property type="evidence" value="ECO:0007669"/>
    <property type="project" value="UniProtKB-KW"/>
</dbReference>
<keyword evidence="4" id="KW-0406">Ion transport</keyword>
<keyword evidence="8" id="KW-1185">Reference proteome</keyword>
<evidence type="ECO:0000256" key="2">
    <source>
        <dbReference type="ARBA" id="ARBA00022538"/>
    </source>
</evidence>
<evidence type="ECO:0000256" key="4">
    <source>
        <dbReference type="ARBA" id="ARBA00023065"/>
    </source>
</evidence>
<dbReference type="PANTHER" id="PTHR32468:SF26">
    <property type="entry name" value="CATION_H(+) ANTIPORTER 15"/>
    <property type="match status" value="1"/>
</dbReference>
<reference evidence="7 8" key="1">
    <citation type="submission" date="2024-01" db="EMBL/GenBank/DDBJ databases">
        <title>The complete chloroplast genome sequence of Lithospermum erythrorhizon: insights into the phylogenetic relationship among Boraginaceae species and the maternal lineages of purple gromwells.</title>
        <authorList>
            <person name="Okada T."/>
            <person name="Watanabe K."/>
        </authorList>
    </citation>
    <scope>NUCLEOTIDE SEQUENCE [LARGE SCALE GENOMIC DNA]</scope>
</reference>
<dbReference type="InterPro" id="IPR057290">
    <property type="entry name" value="CHX17_C"/>
</dbReference>
<comment type="caution">
    <text evidence="7">The sequence shown here is derived from an EMBL/GenBank/DDBJ whole genome shotgun (WGS) entry which is preliminary data.</text>
</comment>
<keyword evidence="2" id="KW-0633">Potassium transport</keyword>
<evidence type="ECO:0000313" key="7">
    <source>
        <dbReference type="EMBL" id="GAA0142808.1"/>
    </source>
</evidence>
<evidence type="ECO:0000313" key="8">
    <source>
        <dbReference type="Proteomes" id="UP001454036"/>
    </source>
</evidence>
<dbReference type="GO" id="GO:0098662">
    <property type="term" value="P:inorganic cation transmembrane transport"/>
    <property type="evidence" value="ECO:0007669"/>
    <property type="project" value="TreeGrafter"/>
</dbReference>
<keyword evidence="3" id="KW-0630">Potassium</keyword>
<dbReference type="InterPro" id="IPR057291">
    <property type="entry name" value="CHX17_2nd"/>
</dbReference>
<evidence type="ECO:0000259" key="5">
    <source>
        <dbReference type="Pfam" id="PF23256"/>
    </source>
</evidence>
<dbReference type="Pfam" id="PF23259">
    <property type="entry name" value="CHX17_C"/>
    <property type="match status" value="1"/>
</dbReference>
<name>A0AAV3NUZ7_LITER</name>
<dbReference type="Pfam" id="PF23256">
    <property type="entry name" value="CHX17_2nd"/>
    <property type="match status" value="1"/>
</dbReference>